<accession>M7ZNZ1</accession>
<evidence type="ECO:0000256" key="1">
    <source>
        <dbReference type="SAM" id="MobiDB-lite"/>
    </source>
</evidence>
<reference evidence="2" key="1">
    <citation type="journal article" date="2013" name="Nature">
        <title>Draft genome of the wheat A-genome progenitor Triticum urartu.</title>
        <authorList>
            <person name="Ling H.Q."/>
            <person name="Zhao S."/>
            <person name="Liu D."/>
            <person name="Wang J."/>
            <person name="Sun H."/>
            <person name="Zhang C."/>
            <person name="Fan H."/>
            <person name="Li D."/>
            <person name="Dong L."/>
            <person name="Tao Y."/>
            <person name="Gao C."/>
            <person name="Wu H."/>
            <person name="Li Y."/>
            <person name="Cui Y."/>
            <person name="Guo X."/>
            <person name="Zheng S."/>
            <person name="Wang B."/>
            <person name="Yu K."/>
            <person name="Liang Q."/>
            <person name="Yang W."/>
            <person name="Lou X."/>
            <person name="Chen J."/>
            <person name="Feng M."/>
            <person name="Jian J."/>
            <person name="Zhang X."/>
            <person name="Luo G."/>
            <person name="Jiang Y."/>
            <person name="Liu J."/>
            <person name="Wang Z."/>
            <person name="Sha Y."/>
            <person name="Zhang B."/>
            <person name="Wu H."/>
            <person name="Tang D."/>
            <person name="Shen Q."/>
            <person name="Xue P."/>
            <person name="Zou S."/>
            <person name="Wang X."/>
            <person name="Liu X."/>
            <person name="Wang F."/>
            <person name="Yang Y."/>
            <person name="An X."/>
            <person name="Dong Z."/>
            <person name="Zhang K."/>
            <person name="Zhang X."/>
            <person name="Luo M.C."/>
            <person name="Dvorak J."/>
            <person name="Tong Y."/>
            <person name="Wang J."/>
            <person name="Yang H."/>
            <person name="Li Z."/>
            <person name="Wang D."/>
            <person name="Zhang A."/>
            <person name="Wang J."/>
        </authorList>
    </citation>
    <scope>NUCLEOTIDE SEQUENCE</scope>
</reference>
<dbReference type="EMBL" id="KD186697">
    <property type="protein sequence ID" value="EMS54045.1"/>
    <property type="molecule type" value="Genomic_DNA"/>
</dbReference>
<protein>
    <submittedName>
        <fullName evidence="2">Uncharacterized protein</fullName>
    </submittedName>
</protein>
<feature type="compositionally biased region" description="Low complexity" evidence="1">
    <location>
        <begin position="21"/>
        <end position="36"/>
    </location>
</feature>
<proteinExistence type="predicted"/>
<name>M7ZNZ1_TRIUA</name>
<sequence>MWEAHRADPPPRGRPPPLPRYPAYSTRPTPATSTTRLRMDDLHHRPTTPESTPPPPFGDFPYPSGVSNIRLVSAPLL</sequence>
<feature type="region of interest" description="Disordered" evidence="1">
    <location>
        <begin position="1"/>
        <end position="65"/>
    </location>
</feature>
<gene>
    <name evidence="2" type="ORF">TRIUR3_21969</name>
</gene>
<feature type="compositionally biased region" description="Basic and acidic residues" evidence="1">
    <location>
        <begin position="1"/>
        <end position="11"/>
    </location>
</feature>
<organism evidence="2">
    <name type="scientific">Triticum urartu</name>
    <name type="common">Red wild einkorn</name>
    <name type="synonym">Crithodium urartu</name>
    <dbReference type="NCBI Taxonomy" id="4572"/>
    <lineage>
        <taxon>Eukaryota</taxon>
        <taxon>Viridiplantae</taxon>
        <taxon>Streptophyta</taxon>
        <taxon>Embryophyta</taxon>
        <taxon>Tracheophyta</taxon>
        <taxon>Spermatophyta</taxon>
        <taxon>Magnoliopsida</taxon>
        <taxon>Liliopsida</taxon>
        <taxon>Poales</taxon>
        <taxon>Poaceae</taxon>
        <taxon>BOP clade</taxon>
        <taxon>Pooideae</taxon>
        <taxon>Triticodae</taxon>
        <taxon>Triticeae</taxon>
        <taxon>Triticinae</taxon>
        <taxon>Triticum</taxon>
    </lineage>
</organism>
<evidence type="ECO:0000313" key="2">
    <source>
        <dbReference type="EMBL" id="EMS54045.1"/>
    </source>
</evidence>
<dbReference type="AlphaFoldDB" id="M7ZNZ1"/>